<proteinExistence type="predicted"/>
<dbReference type="AlphaFoldDB" id="A0A9X2FAJ7"/>
<sequence length="146" mass="16398">MPEPQVLTNRTQDGTHYTFLKWDEGSAIMLVDWCDGHHISGSSGSFEFDQRKGDAQTWDENANEWKLEYKWQPETADGLTATFTINDVDYDLSEGAVFRIDASGEETVITQVDRDLSKIPPDRNGCDYFVATTVELKQPTKSVGGN</sequence>
<dbReference type="Proteomes" id="UP001155241">
    <property type="component" value="Unassembled WGS sequence"/>
</dbReference>
<dbReference type="EMBL" id="JAMXLR010000007">
    <property type="protein sequence ID" value="MCO6042739.1"/>
    <property type="molecule type" value="Genomic_DNA"/>
</dbReference>
<dbReference type="RefSeq" id="WP_252850839.1">
    <property type="nucleotide sequence ID" value="NZ_JAMXLR010000007.1"/>
</dbReference>
<reference evidence="1" key="1">
    <citation type="submission" date="2022-06" db="EMBL/GenBank/DDBJ databases">
        <title>Aeoliella straminimaris, a novel planctomycete from sediments.</title>
        <authorList>
            <person name="Vitorino I.R."/>
            <person name="Lage O.M."/>
        </authorList>
    </citation>
    <scope>NUCLEOTIDE SEQUENCE</scope>
    <source>
        <strain evidence="1">ICT_H6.2</strain>
    </source>
</reference>
<evidence type="ECO:0000313" key="1">
    <source>
        <dbReference type="EMBL" id="MCO6042739.1"/>
    </source>
</evidence>
<protein>
    <submittedName>
        <fullName evidence="1">Uncharacterized protein</fullName>
    </submittedName>
</protein>
<name>A0A9X2FAJ7_9BACT</name>
<gene>
    <name evidence="1" type="ORF">NG895_02355</name>
</gene>
<accession>A0A9X2FAJ7</accession>
<evidence type="ECO:0000313" key="2">
    <source>
        <dbReference type="Proteomes" id="UP001155241"/>
    </source>
</evidence>
<organism evidence="1 2">
    <name type="scientific">Aeoliella straminimaris</name>
    <dbReference type="NCBI Taxonomy" id="2954799"/>
    <lineage>
        <taxon>Bacteria</taxon>
        <taxon>Pseudomonadati</taxon>
        <taxon>Planctomycetota</taxon>
        <taxon>Planctomycetia</taxon>
        <taxon>Pirellulales</taxon>
        <taxon>Lacipirellulaceae</taxon>
        <taxon>Aeoliella</taxon>
    </lineage>
</organism>
<keyword evidence="2" id="KW-1185">Reference proteome</keyword>
<comment type="caution">
    <text evidence="1">The sequence shown here is derived from an EMBL/GenBank/DDBJ whole genome shotgun (WGS) entry which is preliminary data.</text>
</comment>